<dbReference type="Pfam" id="PF04389">
    <property type="entry name" value="Peptidase_M28"/>
    <property type="match status" value="1"/>
</dbReference>
<dbReference type="InterPro" id="IPR003137">
    <property type="entry name" value="PA_domain"/>
</dbReference>
<evidence type="ECO:0000313" key="5">
    <source>
        <dbReference type="Proteomes" id="UP000253410"/>
    </source>
</evidence>
<dbReference type="InterPro" id="IPR007484">
    <property type="entry name" value="Peptidase_M28"/>
</dbReference>
<evidence type="ECO:0000313" key="4">
    <source>
        <dbReference type="EMBL" id="RBL93741.1"/>
    </source>
</evidence>
<dbReference type="Gene3D" id="3.40.630.10">
    <property type="entry name" value="Zn peptidases"/>
    <property type="match status" value="2"/>
</dbReference>
<dbReference type="PANTHER" id="PTHR12147:SF26">
    <property type="entry name" value="PEPTIDASE M28 DOMAIN-CONTAINING PROTEIN"/>
    <property type="match status" value="1"/>
</dbReference>
<evidence type="ECO:0008006" key="6">
    <source>
        <dbReference type="Google" id="ProtNLM"/>
    </source>
</evidence>
<dbReference type="OrthoDB" id="9764939at2"/>
<dbReference type="RefSeq" id="WP_113616329.1">
    <property type="nucleotide sequence ID" value="NZ_QFFJ01000001.1"/>
</dbReference>
<dbReference type="InterPro" id="IPR046450">
    <property type="entry name" value="PA_dom_sf"/>
</dbReference>
<keyword evidence="1" id="KW-0732">Signal</keyword>
<dbReference type="SUPFAM" id="SSF53187">
    <property type="entry name" value="Zn-dependent exopeptidases"/>
    <property type="match status" value="1"/>
</dbReference>
<dbReference type="EMBL" id="QFFJ01000001">
    <property type="protein sequence ID" value="RBL93741.1"/>
    <property type="molecule type" value="Genomic_DNA"/>
</dbReference>
<reference evidence="4 5" key="1">
    <citation type="submission" date="2018-05" db="EMBL/GenBank/DDBJ databases">
        <title>Chitinophaga sp. K3CV102501T nov., isolated from isolated from a monsoon evergreen broad-leaved forest soil.</title>
        <authorList>
            <person name="Lv Y."/>
        </authorList>
    </citation>
    <scope>NUCLEOTIDE SEQUENCE [LARGE SCALE GENOMIC DNA]</scope>
    <source>
        <strain evidence="4 5">GDMCC 1.1325</strain>
    </source>
</reference>
<feature type="domain" description="Peptidase M28" evidence="3">
    <location>
        <begin position="273"/>
        <end position="483"/>
    </location>
</feature>
<keyword evidence="5" id="KW-1185">Reference proteome</keyword>
<evidence type="ECO:0000256" key="1">
    <source>
        <dbReference type="SAM" id="SignalP"/>
    </source>
</evidence>
<feature type="domain" description="PA" evidence="2">
    <location>
        <begin position="132"/>
        <end position="199"/>
    </location>
</feature>
<dbReference type="PANTHER" id="PTHR12147">
    <property type="entry name" value="METALLOPEPTIDASE M28 FAMILY MEMBER"/>
    <property type="match status" value="1"/>
</dbReference>
<dbReference type="GO" id="GO:0006508">
    <property type="term" value="P:proteolysis"/>
    <property type="evidence" value="ECO:0007669"/>
    <property type="project" value="InterPro"/>
</dbReference>
<organism evidence="4 5">
    <name type="scientific">Chitinophaga flava</name>
    <dbReference type="NCBI Taxonomy" id="2259036"/>
    <lineage>
        <taxon>Bacteria</taxon>
        <taxon>Pseudomonadati</taxon>
        <taxon>Bacteroidota</taxon>
        <taxon>Chitinophagia</taxon>
        <taxon>Chitinophagales</taxon>
        <taxon>Chitinophagaceae</taxon>
        <taxon>Chitinophaga</taxon>
    </lineage>
</organism>
<comment type="caution">
    <text evidence="4">The sequence shown here is derived from an EMBL/GenBank/DDBJ whole genome shotgun (WGS) entry which is preliminary data.</text>
</comment>
<dbReference type="Proteomes" id="UP000253410">
    <property type="component" value="Unassembled WGS sequence"/>
</dbReference>
<dbReference type="Pfam" id="PF02225">
    <property type="entry name" value="PA"/>
    <property type="match status" value="1"/>
</dbReference>
<dbReference type="Gene3D" id="3.50.30.30">
    <property type="match status" value="1"/>
</dbReference>
<name>A0A365Y610_9BACT</name>
<gene>
    <name evidence="4" type="ORF">DF182_14675</name>
</gene>
<dbReference type="InterPro" id="IPR045175">
    <property type="entry name" value="M28_fam"/>
</dbReference>
<evidence type="ECO:0000259" key="3">
    <source>
        <dbReference type="Pfam" id="PF04389"/>
    </source>
</evidence>
<sequence length="502" mass="55986">MRLLATIVCFLFLASANAQKAYQPVTNKTIASRYGAMITPESARKQLSVIAGETMEGRETGTRGQERAAAYIISQFKEAGLQPGVEGTWEQHYPLYRDSLETGTLTSGDRTFHFGLDFYAGIQETPDIDISADIVYAGYGIISPEHNDYKGLDVKDKIVIVREGAPATMSREKANPTEKAAVAAFRGARALLVVSKGANRFRALDQHYIRKTDIYRTRDTSSRTGIYYITPATAAFIMGGDSLQAEKGILPQTSARPLHIVFHKKDLTLWPSNVLGYLEGTDKKDEIVFVTAHYDHLGIVDGQIHFGADDDGSGTTAVIEMAKAFGKAAKDGYRPRRSIVFMTVSGEEKGLLGSAYYTANPVYPLANTIVDLNIDMIGRVDPEHEHDTNYVYLIGDNKLSSALRPISENANNTFTGFQLDYKYNDPNDPHQFYYRSDHYNFASHGIPVIFYFNGTHADYHKPTDTVDKINFNLLARRAQLVFYTAWELANKPVRLPVDRNER</sequence>
<dbReference type="GO" id="GO:0008235">
    <property type="term" value="F:metalloexopeptidase activity"/>
    <property type="evidence" value="ECO:0007669"/>
    <property type="project" value="InterPro"/>
</dbReference>
<accession>A0A365Y610</accession>
<protein>
    <recommendedName>
        <fullName evidence="6">Peptidase M28</fullName>
    </recommendedName>
</protein>
<feature type="signal peptide" evidence="1">
    <location>
        <begin position="1"/>
        <end position="20"/>
    </location>
</feature>
<proteinExistence type="predicted"/>
<evidence type="ECO:0000259" key="2">
    <source>
        <dbReference type="Pfam" id="PF02225"/>
    </source>
</evidence>
<dbReference type="SUPFAM" id="SSF52025">
    <property type="entry name" value="PA domain"/>
    <property type="match status" value="1"/>
</dbReference>
<feature type="chain" id="PRO_5016968807" description="Peptidase M28" evidence="1">
    <location>
        <begin position="21"/>
        <end position="502"/>
    </location>
</feature>
<dbReference type="AlphaFoldDB" id="A0A365Y610"/>